<proteinExistence type="predicted"/>
<dbReference type="KEGG" id="dpl:KGM_206739"/>
<dbReference type="AlphaFoldDB" id="A0A212EZF8"/>
<evidence type="ECO:0000313" key="1">
    <source>
        <dbReference type="EMBL" id="OWR46841.1"/>
    </source>
</evidence>
<reference evidence="1 3" key="1">
    <citation type="journal article" date="2011" name="Cell">
        <title>The monarch butterfly genome yields insights into long-distance migration.</title>
        <authorList>
            <person name="Zhan S."/>
            <person name="Merlin C."/>
            <person name="Boore J.L."/>
            <person name="Reppert S.M."/>
        </authorList>
    </citation>
    <scope>NUCLEOTIDE SEQUENCE [LARGE SCALE GENOMIC DNA]</scope>
    <source>
        <strain evidence="1">F-2</strain>
    </source>
</reference>
<evidence type="ECO:0000313" key="3">
    <source>
        <dbReference type="Proteomes" id="UP000007151"/>
    </source>
</evidence>
<comment type="caution">
    <text evidence="1">The sequence shown here is derived from an EMBL/GenBank/DDBJ whole genome shotgun (WGS) entry which is preliminary data.</text>
</comment>
<protein>
    <submittedName>
        <fullName evidence="1">Uncharacterized protein</fullName>
    </submittedName>
</protein>
<dbReference type="InParanoid" id="A0A212EZF8"/>
<gene>
    <name evidence="2" type="ORF">KGM_206738</name>
    <name evidence="1" type="ORF">KGM_206739</name>
</gene>
<name>A0A212EZF8_DANPL</name>
<organism evidence="1 3">
    <name type="scientific">Danaus plexippus plexippus</name>
    <dbReference type="NCBI Taxonomy" id="278856"/>
    <lineage>
        <taxon>Eukaryota</taxon>
        <taxon>Metazoa</taxon>
        <taxon>Ecdysozoa</taxon>
        <taxon>Arthropoda</taxon>
        <taxon>Hexapoda</taxon>
        <taxon>Insecta</taxon>
        <taxon>Pterygota</taxon>
        <taxon>Neoptera</taxon>
        <taxon>Endopterygota</taxon>
        <taxon>Lepidoptera</taxon>
        <taxon>Glossata</taxon>
        <taxon>Ditrysia</taxon>
        <taxon>Papilionoidea</taxon>
        <taxon>Nymphalidae</taxon>
        <taxon>Danainae</taxon>
        <taxon>Danaini</taxon>
        <taxon>Danaina</taxon>
        <taxon>Danaus</taxon>
        <taxon>Danaus</taxon>
    </lineage>
</organism>
<dbReference type="KEGG" id="dpl:KGM_206738"/>
<dbReference type="EMBL" id="AGBW02011312">
    <property type="protein sequence ID" value="OWR46841.1"/>
    <property type="molecule type" value="Genomic_DNA"/>
</dbReference>
<sequence length="122" mass="13678">MSLAGAWNSRLYSRSTGSTFRTYSGSPGGQFFISAKPYLKVMPTVEFLPAFGTIDDITAGSHEVDERCNMDQEMDENEFEQEESNVEELVIDPQEELAGIYENGDYNIPIYTNSSENTDPEI</sequence>
<dbReference type="EMBL" id="AGBW02011186">
    <property type="protein sequence ID" value="OWR47083.1"/>
    <property type="molecule type" value="Genomic_DNA"/>
</dbReference>
<evidence type="ECO:0000313" key="2">
    <source>
        <dbReference type="EMBL" id="OWR47083.1"/>
    </source>
</evidence>
<accession>A0A212EZF8</accession>
<reference evidence="1" key="2">
    <citation type="submission" date="2012-10" db="EMBL/GenBank/DDBJ databases">
        <title>MonarchBase: the monarch butterfly genome database.</title>
        <authorList>
            <person name="Zhan S."/>
            <person name="Reppert S.M."/>
        </authorList>
    </citation>
    <scope>NUCLEOTIDE SEQUENCE</scope>
    <source>
        <strain evidence="1">F-2</strain>
    </source>
</reference>
<dbReference type="Proteomes" id="UP000007151">
    <property type="component" value="Unassembled WGS sequence"/>
</dbReference>
<keyword evidence="3" id="KW-1185">Reference proteome</keyword>